<dbReference type="Proteomes" id="UP000826462">
    <property type="component" value="Chromosome 1"/>
</dbReference>
<dbReference type="RefSeq" id="WP_219797882.1">
    <property type="nucleotide sequence ID" value="NZ_CP080095.1"/>
</dbReference>
<name>A0ABX8UI25_9BURK</name>
<dbReference type="InterPro" id="IPR006680">
    <property type="entry name" value="Amidohydro-rel"/>
</dbReference>
<sequence length="309" mass="35432">MTTPQRIIDSHLHFFDHTQNTHPFFERRDPGFEAFVGNYDALPRRFLPADYLAAVADAGGYRAEGAVWHEFLSTDAYKEAAWAQQQANESERSGLRIALCALVEFLDPELEAKLDRYASLPNLTAVREHVIWDDTNPLRRFATRPHVMRDPAWSKQLPLLKRYGLKCGLYAFAHQLPDVIEVVRKHPDIGFTSALIGWPLDLSDEGFSRWKRNLAELAACDNVRMDVSALECLFGMQWRTEDAARWVSTTIETIGVSRCMFGSHMPIAGLSVGFAEVYRRYGEMLREFSESEVDEMFYGVANRWFMPSR</sequence>
<evidence type="ECO:0000313" key="4">
    <source>
        <dbReference type="Proteomes" id="UP000826462"/>
    </source>
</evidence>
<dbReference type="Gene3D" id="3.20.20.140">
    <property type="entry name" value="Metal-dependent hydrolases"/>
    <property type="match status" value="1"/>
</dbReference>
<accession>A0ABX8UI25</accession>
<keyword evidence="4" id="KW-1185">Reference proteome</keyword>
<dbReference type="SUPFAM" id="SSF51556">
    <property type="entry name" value="Metallo-dependent hydrolases"/>
    <property type="match status" value="1"/>
</dbReference>
<evidence type="ECO:0000313" key="3">
    <source>
        <dbReference type="EMBL" id="QYD68494.1"/>
    </source>
</evidence>
<gene>
    <name evidence="3" type="ORF">KZJ38_19975</name>
</gene>
<protein>
    <submittedName>
        <fullName evidence="3">Amidohydrolase family protein</fullName>
    </submittedName>
</protein>
<organism evidence="3 4">
    <name type="scientific">Paraburkholderia edwinii</name>
    <dbReference type="NCBI Taxonomy" id="2861782"/>
    <lineage>
        <taxon>Bacteria</taxon>
        <taxon>Pseudomonadati</taxon>
        <taxon>Pseudomonadota</taxon>
        <taxon>Betaproteobacteria</taxon>
        <taxon>Burkholderiales</taxon>
        <taxon>Burkholderiaceae</taxon>
        <taxon>Paraburkholderia</taxon>
    </lineage>
</organism>
<proteinExistence type="inferred from homology"/>
<dbReference type="PANTHER" id="PTHR43569:SF1">
    <property type="entry name" value="BLL3371 PROTEIN"/>
    <property type="match status" value="1"/>
</dbReference>
<dbReference type="InterPro" id="IPR032466">
    <property type="entry name" value="Metal_Hydrolase"/>
</dbReference>
<evidence type="ECO:0000256" key="1">
    <source>
        <dbReference type="ARBA" id="ARBA00038310"/>
    </source>
</evidence>
<dbReference type="InterPro" id="IPR052350">
    <property type="entry name" value="Metallo-dep_Lactonases"/>
</dbReference>
<dbReference type="EMBL" id="CP080095">
    <property type="protein sequence ID" value="QYD68494.1"/>
    <property type="molecule type" value="Genomic_DNA"/>
</dbReference>
<dbReference type="Pfam" id="PF04909">
    <property type="entry name" value="Amidohydro_2"/>
    <property type="match status" value="1"/>
</dbReference>
<feature type="domain" description="Amidohydrolase-related" evidence="2">
    <location>
        <begin position="8"/>
        <end position="305"/>
    </location>
</feature>
<comment type="similarity">
    <text evidence="1">Belongs to the metallo-dependent hydrolases superfamily.</text>
</comment>
<dbReference type="PANTHER" id="PTHR43569">
    <property type="entry name" value="AMIDOHYDROLASE"/>
    <property type="match status" value="1"/>
</dbReference>
<evidence type="ECO:0000259" key="2">
    <source>
        <dbReference type="Pfam" id="PF04909"/>
    </source>
</evidence>
<reference evidence="3 4" key="1">
    <citation type="submission" date="2021-07" db="EMBL/GenBank/DDBJ databases">
        <title>Paraburkholderia edwinii protects Aspergillus sp. from phenazines by acting as a toxin sponge.</title>
        <authorList>
            <person name="Dahlstrom K.M."/>
            <person name="Newman D.K."/>
        </authorList>
    </citation>
    <scope>NUCLEOTIDE SEQUENCE [LARGE SCALE GENOMIC DNA]</scope>
    <source>
        <strain evidence="3 4">Pe01</strain>
    </source>
</reference>